<proteinExistence type="predicted"/>
<feature type="region of interest" description="Disordered" evidence="1">
    <location>
        <begin position="18"/>
        <end position="95"/>
    </location>
</feature>
<evidence type="ECO:0000313" key="3">
    <source>
        <dbReference type="Proteomes" id="UP001634394"/>
    </source>
</evidence>
<name>A0ABD3X661_SINWO</name>
<comment type="caution">
    <text evidence="2">The sequence shown here is derived from an EMBL/GenBank/DDBJ whole genome shotgun (WGS) entry which is preliminary data.</text>
</comment>
<sequence length="95" mass="10262">MSASPAKKHVGITVHEATYAQVTKIPASRPRSGAPQGVPNSPQATVTKTTVYHNSQKPGPSKKLTEADLIYASQSKKREQSSPPKLQNKWIKVGK</sequence>
<evidence type="ECO:0000313" key="2">
    <source>
        <dbReference type="EMBL" id="KAL3880360.1"/>
    </source>
</evidence>
<protein>
    <submittedName>
        <fullName evidence="2">Uncharacterized protein</fullName>
    </submittedName>
</protein>
<accession>A0ABD3X661</accession>
<dbReference type="EMBL" id="JBJQND010000004">
    <property type="protein sequence ID" value="KAL3880360.1"/>
    <property type="molecule type" value="Genomic_DNA"/>
</dbReference>
<feature type="compositionally biased region" description="Polar residues" evidence="1">
    <location>
        <begin position="38"/>
        <end position="58"/>
    </location>
</feature>
<gene>
    <name evidence="2" type="ORF">ACJMK2_032604</name>
</gene>
<dbReference type="AlphaFoldDB" id="A0ABD3X661"/>
<organism evidence="2 3">
    <name type="scientific">Sinanodonta woodiana</name>
    <name type="common">Chinese pond mussel</name>
    <name type="synonym">Anodonta woodiana</name>
    <dbReference type="NCBI Taxonomy" id="1069815"/>
    <lineage>
        <taxon>Eukaryota</taxon>
        <taxon>Metazoa</taxon>
        <taxon>Spiralia</taxon>
        <taxon>Lophotrochozoa</taxon>
        <taxon>Mollusca</taxon>
        <taxon>Bivalvia</taxon>
        <taxon>Autobranchia</taxon>
        <taxon>Heteroconchia</taxon>
        <taxon>Palaeoheterodonta</taxon>
        <taxon>Unionida</taxon>
        <taxon>Unionoidea</taxon>
        <taxon>Unionidae</taxon>
        <taxon>Unioninae</taxon>
        <taxon>Sinanodonta</taxon>
    </lineage>
</organism>
<keyword evidence="3" id="KW-1185">Reference proteome</keyword>
<dbReference type="Proteomes" id="UP001634394">
    <property type="component" value="Unassembled WGS sequence"/>
</dbReference>
<evidence type="ECO:0000256" key="1">
    <source>
        <dbReference type="SAM" id="MobiDB-lite"/>
    </source>
</evidence>
<reference evidence="2 3" key="1">
    <citation type="submission" date="2024-11" db="EMBL/GenBank/DDBJ databases">
        <title>Chromosome-level genome assembly of the freshwater bivalve Anodonta woodiana.</title>
        <authorList>
            <person name="Chen X."/>
        </authorList>
    </citation>
    <scope>NUCLEOTIDE SEQUENCE [LARGE SCALE GENOMIC DNA]</scope>
    <source>
        <strain evidence="2">MN2024</strain>
        <tissue evidence="2">Gills</tissue>
    </source>
</reference>